<dbReference type="PROSITE" id="PS50076">
    <property type="entry name" value="DNAJ_2"/>
    <property type="match status" value="1"/>
</dbReference>
<evidence type="ECO:0000313" key="3">
    <source>
        <dbReference type="Proteomes" id="UP000694846"/>
    </source>
</evidence>
<dbReference type="RefSeq" id="XP_025424078.1">
    <property type="nucleotide sequence ID" value="XM_025568293.1"/>
</dbReference>
<feature type="region of interest" description="Disordered" evidence="1">
    <location>
        <begin position="307"/>
        <end position="327"/>
    </location>
</feature>
<feature type="compositionally biased region" description="Polar residues" evidence="1">
    <location>
        <begin position="96"/>
        <end position="106"/>
    </location>
</feature>
<protein>
    <submittedName>
        <fullName evidence="4">J domain-containing protein DDB_G0295729-like</fullName>
    </submittedName>
</protein>
<dbReference type="SMART" id="SM00271">
    <property type="entry name" value="DnaJ"/>
    <property type="match status" value="1"/>
</dbReference>
<dbReference type="Gene3D" id="1.10.287.110">
    <property type="entry name" value="DnaJ domain"/>
    <property type="match status" value="1"/>
</dbReference>
<dbReference type="CDD" id="cd06257">
    <property type="entry name" value="DnaJ"/>
    <property type="match status" value="1"/>
</dbReference>
<accession>A0A8B8GLZ7</accession>
<keyword evidence="3" id="KW-1185">Reference proteome</keyword>
<dbReference type="Proteomes" id="UP000694846">
    <property type="component" value="Unplaced"/>
</dbReference>
<dbReference type="InterPro" id="IPR051100">
    <property type="entry name" value="DnaJ_subfamily_B/C"/>
</dbReference>
<feature type="domain" description="J" evidence="2">
    <location>
        <begin position="200"/>
        <end position="264"/>
    </location>
</feature>
<dbReference type="GeneID" id="112693295"/>
<dbReference type="AlphaFoldDB" id="A0A8B8GLZ7"/>
<sequence>MEGMRNRAEAYGCIEIAKGYIKKKKLHSALRLSIRAYKLFPTPASKLFMRTLKSRVEQSNSKHLYSNQSISNEIITVDSSSESSSESENSDTSTNYDSNYDPQSPEQPKKINDTTDLRLIRLSEQTNKQEALKYLRNAEQCIAMNQIDLAEQFVLKSQKLHPTSAIDDFFQLLGEIRENNKQKYTEEQANIVEKVANSENYYSMFDLNHTATVSEIKEAYDNLALLLDPEKNQAPGAGEAFEVISIAVDTLCDNEKRLTYDLSLNISSSSPYNHTLDDNKIEDSNQHCQSPELDDNSFWSTLDFLYDSENENENENEEYDSESEKDD</sequence>
<dbReference type="Pfam" id="PF00226">
    <property type="entry name" value="DnaJ"/>
    <property type="match status" value="1"/>
</dbReference>
<feature type="region of interest" description="Disordered" evidence="1">
    <location>
        <begin position="77"/>
        <end position="112"/>
    </location>
</feature>
<feature type="compositionally biased region" description="Low complexity" evidence="1">
    <location>
        <begin position="78"/>
        <end position="95"/>
    </location>
</feature>
<dbReference type="PRINTS" id="PR00625">
    <property type="entry name" value="JDOMAIN"/>
</dbReference>
<dbReference type="SUPFAM" id="SSF46565">
    <property type="entry name" value="Chaperone J-domain"/>
    <property type="match status" value="1"/>
</dbReference>
<proteinExistence type="predicted"/>
<dbReference type="OrthoDB" id="66964at2759"/>
<dbReference type="InterPro" id="IPR036869">
    <property type="entry name" value="J_dom_sf"/>
</dbReference>
<dbReference type="PANTHER" id="PTHR43908">
    <property type="entry name" value="AT29763P-RELATED"/>
    <property type="match status" value="1"/>
</dbReference>
<organism evidence="3 4">
    <name type="scientific">Sipha flava</name>
    <name type="common">yellow sugarcane aphid</name>
    <dbReference type="NCBI Taxonomy" id="143950"/>
    <lineage>
        <taxon>Eukaryota</taxon>
        <taxon>Metazoa</taxon>
        <taxon>Ecdysozoa</taxon>
        <taxon>Arthropoda</taxon>
        <taxon>Hexapoda</taxon>
        <taxon>Insecta</taxon>
        <taxon>Pterygota</taxon>
        <taxon>Neoptera</taxon>
        <taxon>Paraneoptera</taxon>
        <taxon>Hemiptera</taxon>
        <taxon>Sternorrhyncha</taxon>
        <taxon>Aphidomorpha</taxon>
        <taxon>Aphidoidea</taxon>
        <taxon>Aphididae</taxon>
        <taxon>Sipha</taxon>
    </lineage>
</organism>
<dbReference type="PANTHER" id="PTHR43908:SF3">
    <property type="entry name" value="AT29763P-RELATED"/>
    <property type="match status" value="1"/>
</dbReference>
<name>A0A8B8GLZ7_9HEMI</name>
<evidence type="ECO:0000313" key="4">
    <source>
        <dbReference type="RefSeq" id="XP_025424078.1"/>
    </source>
</evidence>
<gene>
    <name evidence="4" type="primary">LOC112693295</name>
</gene>
<reference evidence="4" key="1">
    <citation type="submission" date="2025-08" db="UniProtKB">
        <authorList>
            <consortium name="RefSeq"/>
        </authorList>
    </citation>
    <scope>IDENTIFICATION</scope>
    <source>
        <tissue evidence="4">Whole body</tissue>
    </source>
</reference>
<evidence type="ECO:0000259" key="2">
    <source>
        <dbReference type="PROSITE" id="PS50076"/>
    </source>
</evidence>
<dbReference type="InterPro" id="IPR001623">
    <property type="entry name" value="DnaJ_domain"/>
</dbReference>
<evidence type="ECO:0000256" key="1">
    <source>
        <dbReference type="SAM" id="MobiDB-lite"/>
    </source>
</evidence>